<dbReference type="InterPro" id="IPR044429">
    <property type="entry name" value="SETD4_SET"/>
</dbReference>
<dbReference type="STRING" id="418985.A0A1V9Y0Z8"/>
<reference evidence="2 3" key="1">
    <citation type="journal article" date="2017" name="Gigascience">
        <title>Draft genome of the honey bee ectoparasitic mite, Tropilaelaps mercedesae, is shaped by the parasitic life history.</title>
        <authorList>
            <person name="Dong X."/>
            <person name="Armstrong S.D."/>
            <person name="Xia D."/>
            <person name="Makepeace B.L."/>
            <person name="Darby A.C."/>
            <person name="Kadowaki T."/>
        </authorList>
    </citation>
    <scope>NUCLEOTIDE SEQUENCE [LARGE SCALE GENOMIC DNA]</scope>
    <source>
        <strain evidence="2">Wuxi-XJTLU</strain>
    </source>
</reference>
<protein>
    <submittedName>
        <fullName evidence="2">SET domain-containing protein 4-like</fullName>
    </submittedName>
</protein>
<dbReference type="AlphaFoldDB" id="A0A1V9Y0Z8"/>
<dbReference type="Gene3D" id="3.90.1410.10">
    <property type="entry name" value="set domain protein methyltransferase, domain 1"/>
    <property type="match status" value="1"/>
</dbReference>
<dbReference type="OrthoDB" id="341421at2759"/>
<organism evidence="2 3">
    <name type="scientific">Tropilaelaps mercedesae</name>
    <dbReference type="NCBI Taxonomy" id="418985"/>
    <lineage>
        <taxon>Eukaryota</taxon>
        <taxon>Metazoa</taxon>
        <taxon>Ecdysozoa</taxon>
        <taxon>Arthropoda</taxon>
        <taxon>Chelicerata</taxon>
        <taxon>Arachnida</taxon>
        <taxon>Acari</taxon>
        <taxon>Parasitiformes</taxon>
        <taxon>Mesostigmata</taxon>
        <taxon>Gamasina</taxon>
        <taxon>Dermanyssoidea</taxon>
        <taxon>Laelapidae</taxon>
        <taxon>Tropilaelaps</taxon>
    </lineage>
</organism>
<dbReference type="InterPro" id="IPR046341">
    <property type="entry name" value="SET_dom_sf"/>
</dbReference>
<name>A0A1V9Y0Z8_9ACAR</name>
<evidence type="ECO:0000259" key="1">
    <source>
        <dbReference type="PROSITE" id="PS50280"/>
    </source>
</evidence>
<proteinExistence type="predicted"/>
<sequence>MGRTFRKRKLHRRLFVRDPTVRDLYSWIVSKGFRPSKCQLRLAITASGRGMVCQKPISAGDTVIDLPQSLLITKSKIRSLIPHIPGTFSAEEVLAVFLIVELRRGFESPWLPYINSLPKKFTSPFNCSSTDVLPRGIQHAFDRWRNTALQTWQRLSNYFLSCRKEPAISESEFTWSWCAVTTRCVFVEGHGSSLAPFLDMLNHHWTASVNTQFKDGHFVISTNRAYRSGEEVFINYGSHDNRTLLLNYGFVLDDNPNNCVPVERYHIDTLHTLERFSQFSEKMQLIEYSKLLTDQTGFTSNGATWNLVVVLDILQDCRSYSIAEWKAHIVKERGEKTVSRVEALLAKVMLNDYCSGDLPDVMLNKLVRIEKKILCNNLRG</sequence>
<gene>
    <name evidence="2" type="ORF">BIW11_05755</name>
</gene>
<feature type="domain" description="SET" evidence="1">
    <location>
        <begin position="38"/>
        <end position="237"/>
    </location>
</feature>
<dbReference type="InterPro" id="IPR001214">
    <property type="entry name" value="SET_dom"/>
</dbReference>
<dbReference type="GO" id="GO:0016279">
    <property type="term" value="F:protein-lysine N-methyltransferase activity"/>
    <property type="evidence" value="ECO:0007669"/>
    <property type="project" value="InterPro"/>
</dbReference>
<dbReference type="Proteomes" id="UP000192247">
    <property type="component" value="Unassembled WGS sequence"/>
</dbReference>
<accession>A0A1V9Y0Z8</accession>
<dbReference type="PANTHER" id="PTHR13271">
    <property type="entry name" value="UNCHARACTERIZED PUTATIVE METHYLTRANSFERASE"/>
    <property type="match status" value="1"/>
</dbReference>
<dbReference type="CDD" id="cd19177">
    <property type="entry name" value="SET_SETD4"/>
    <property type="match status" value="1"/>
</dbReference>
<dbReference type="FunCoup" id="A0A1V9Y0Z8">
    <property type="interactions" value="319"/>
</dbReference>
<evidence type="ECO:0000313" key="3">
    <source>
        <dbReference type="Proteomes" id="UP000192247"/>
    </source>
</evidence>
<dbReference type="PROSITE" id="PS50280">
    <property type="entry name" value="SET"/>
    <property type="match status" value="1"/>
</dbReference>
<dbReference type="EMBL" id="MNPL01001140">
    <property type="protein sequence ID" value="OQR79409.1"/>
    <property type="molecule type" value="Genomic_DNA"/>
</dbReference>
<evidence type="ECO:0000313" key="2">
    <source>
        <dbReference type="EMBL" id="OQR79409.1"/>
    </source>
</evidence>
<dbReference type="Pfam" id="PF00856">
    <property type="entry name" value="SET"/>
    <property type="match status" value="1"/>
</dbReference>
<comment type="caution">
    <text evidence="2">The sequence shown here is derived from an EMBL/GenBank/DDBJ whole genome shotgun (WGS) entry which is preliminary data.</text>
</comment>
<dbReference type="InterPro" id="IPR050600">
    <property type="entry name" value="SETD3_SETD6_MTase"/>
</dbReference>
<dbReference type="SUPFAM" id="SSF82199">
    <property type="entry name" value="SET domain"/>
    <property type="match status" value="1"/>
</dbReference>
<dbReference type="PANTHER" id="PTHR13271:SF151">
    <property type="entry name" value="SET DOMAIN-CONTAINING PROTEIN 4"/>
    <property type="match status" value="1"/>
</dbReference>
<keyword evidence="3" id="KW-1185">Reference proteome</keyword>
<dbReference type="InParanoid" id="A0A1V9Y0Z8"/>